<evidence type="ECO:0000256" key="12">
    <source>
        <dbReference type="ARBA" id="ARBA00045065"/>
    </source>
</evidence>
<dbReference type="UniPathway" id="UPA00378"/>
<reference evidence="17 18" key="1">
    <citation type="submission" date="2015-12" db="EMBL/GenBank/DDBJ databases">
        <title>The genome of Folsomia candida.</title>
        <authorList>
            <person name="Faddeeva A."/>
            <person name="Derks M.F."/>
            <person name="Anvar Y."/>
            <person name="Smit S."/>
            <person name="Van Straalen N."/>
            <person name="Roelofs D."/>
        </authorList>
    </citation>
    <scope>NUCLEOTIDE SEQUENCE [LARGE SCALE GENOMIC DNA]</scope>
    <source>
        <strain evidence="17 18">VU population</strain>
        <tissue evidence="17">Whole body</tissue>
    </source>
</reference>
<dbReference type="GO" id="GO:0006487">
    <property type="term" value="P:protein N-linked glycosylation"/>
    <property type="evidence" value="ECO:0007669"/>
    <property type="project" value="TreeGrafter"/>
</dbReference>
<keyword evidence="6 14" id="KW-0328">Glycosyltransferase</keyword>
<dbReference type="AlphaFoldDB" id="A0A226EV28"/>
<keyword evidence="7 14" id="KW-0808">Transferase</keyword>
<dbReference type="Gene3D" id="3.40.50.2000">
    <property type="entry name" value="Glycogen Phosphorylase B"/>
    <property type="match status" value="1"/>
</dbReference>
<dbReference type="EC" id="2.4.1.131" evidence="4 14"/>
<evidence type="ECO:0000259" key="15">
    <source>
        <dbReference type="Pfam" id="PF00534"/>
    </source>
</evidence>
<proteinExistence type="inferred from homology"/>
<evidence type="ECO:0000256" key="8">
    <source>
        <dbReference type="ARBA" id="ARBA00022692"/>
    </source>
</evidence>
<keyword evidence="8 14" id="KW-0812">Transmembrane</keyword>
<evidence type="ECO:0000313" key="18">
    <source>
        <dbReference type="Proteomes" id="UP000198287"/>
    </source>
</evidence>
<comment type="function">
    <text evidence="13">GDP-Man:Man(3)GlcNAc(2)-PP-Dol alpha-1,2-mannosyltransferase that operates in the biosynthetic pathway of dolichol-linked oligosaccharides, the glycan precursors employed in protein asparagine (N)-glycosylation. The assembly of dolichol-linked oligosaccharides begins on the cytosolic side of the endoplasmic reticulum membrane and finishes in its lumen. The sequential addition of sugars to dolichol pyrophosphate produces dolichol-linked oligosaccharides containing fourteen sugars, including two GlcNAcs, nine mannoses and three glucoses. Once assembled, the oligosaccharide is transferred from the lipid to nascent proteins by oligosaccharyltransferases. Catalyzes, on the cytoplasmic face of the endoplasmic reticulum, the addition of the fourth and fifth mannose residues to the dolichol-linked oligosaccharide chain, to produce Man(5)GlcNAc(2)-PP-dolichol core oligosaccharide. Man(5)GlcNAc(2)-PP-dolichol is a substrate for ALG3, the following enzyme in the biosynthetic pathway.</text>
</comment>
<evidence type="ECO:0000256" key="2">
    <source>
        <dbReference type="ARBA" id="ARBA00004922"/>
    </source>
</evidence>
<dbReference type="GO" id="GO:0004377">
    <property type="term" value="F:GDP-Man:Man(3)GlcNAc(2)-PP-Dol alpha-1,2-mannosyltransferase activity"/>
    <property type="evidence" value="ECO:0007669"/>
    <property type="project" value="UniProtKB-UniRule"/>
</dbReference>
<dbReference type="PANTHER" id="PTHR45919">
    <property type="entry name" value="GDP-MAN:MAN(3)GLCNAC(2)-PP-DOL ALPHA-1,2-MANNOSYLTRANSFERASE"/>
    <property type="match status" value="1"/>
</dbReference>
<name>A0A226EV28_FOLCA</name>
<evidence type="ECO:0000256" key="14">
    <source>
        <dbReference type="RuleBase" id="RU367051"/>
    </source>
</evidence>
<dbReference type="PANTHER" id="PTHR45919:SF1">
    <property type="entry name" value="GDP-MAN:MAN(3)GLCNAC(2)-PP-DOL ALPHA-1,2-MANNOSYLTRANSFERASE"/>
    <property type="match status" value="1"/>
</dbReference>
<keyword evidence="18" id="KW-1185">Reference proteome</keyword>
<comment type="similarity">
    <text evidence="3 14">Belongs to the glycosyltransferase group 1 family. Glycosyltransferase 4 subfamily.</text>
</comment>
<evidence type="ECO:0000259" key="16">
    <source>
        <dbReference type="Pfam" id="PF15924"/>
    </source>
</evidence>
<keyword evidence="11 14" id="KW-0472">Membrane</keyword>
<evidence type="ECO:0000256" key="3">
    <source>
        <dbReference type="ARBA" id="ARBA00009481"/>
    </source>
</evidence>
<sequence>MALNLAHANLLLISLILPCYFLYVFIIACVSKRDPSRKFTVGLFHPYCNAGGGGERVLWVALKSLQQKYPEFQYVVYTGDVSVTAEQMITNAKSRFNIELDPENIQFVYLKKRNWVEAEKYPSFTLIGQSLGSMLLGLEAITRVHPPDVAIDTMGYAFTLPIFKYLGGSNVGCYVHYPTISTDMLNKVSSGMESYNNQNFVAKSSLLSSMKLVYYKIFAKLYSWMGRTSDTVMVNSSWTENHINQLWQIPAKTFKVYPPCDTEEFKKIIQPEDDSKKNGFRIVSVAQFRPEKDHPMQLRALNQLRKIVTAEVWNQIKLVLIGSVRNEDDERRVNDLRKLSKELHIDDNVEFHLNVSFDELKKQLAEGLIGIHTMWNEHFGIGIVESMAAGLIMVAHKSGGPLMDIVAQKNSNLFCNGFHAEDEDEYAEAINKILKFTPKQRQEIRLKARKSVDRFSETQFSNGFLRVIEPLLKST</sequence>
<evidence type="ECO:0000256" key="11">
    <source>
        <dbReference type="ARBA" id="ARBA00023136"/>
    </source>
</evidence>
<evidence type="ECO:0000313" key="17">
    <source>
        <dbReference type="EMBL" id="OXA61068.1"/>
    </source>
</evidence>
<evidence type="ECO:0000256" key="6">
    <source>
        <dbReference type="ARBA" id="ARBA00022676"/>
    </source>
</evidence>
<dbReference type="STRING" id="158441.A0A226EV28"/>
<dbReference type="SUPFAM" id="SSF53756">
    <property type="entry name" value="UDP-Glycosyltransferase/glycogen phosphorylase"/>
    <property type="match status" value="1"/>
</dbReference>
<protein>
    <recommendedName>
        <fullName evidence="5 14">GDP-Man:Man(3)GlcNAc(2)-PP-Dol alpha-1,2-mannosyltransferase</fullName>
        <ecNumber evidence="4 14">2.4.1.131</ecNumber>
    </recommendedName>
</protein>
<dbReference type="OrthoDB" id="2276068at2759"/>
<dbReference type="GO" id="GO:0005789">
    <property type="term" value="C:endoplasmic reticulum membrane"/>
    <property type="evidence" value="ECO:0007669"/>
    <property type="project" value="UniProtKB-SubCell"/>
</dbReference>
<dbReference type="EMBL" id="LNIX01000002">
    <property type="protein sequence ID" value="OXA61068.1"/>
    <property type="molecule type" value="Genomic_DNA"/>
</dbReference>
<keyword evidence="9 14" id="KW-0256">Endoplasmic reticulum</keyword>
<keyword evidence="10 14" id="KW-1133">Transmembrane helix</keyword>
<dbReference type="FunFam" id="3.40.50.2000:FF:000256">
    <property type="entry name" value="GDP-Man:Man(3)GlcNAc(2)-PP-Dol alpha-1,2-mannosyltransferase"/>
    <property type="match status" value="1"/>
</dbReference>
<evidence type="ECO:0000256" key="4">
    <source>
        <dbReference type="ARBA" id="ARBA00012645"/>
    </source>
</evidence>
<gene>
    <name evidence="17" type="ORF">Fcan01_05511</name>
</gene>
<organism evidence="17 18">
    <name type="scientific">Folsomia candida</name>
    <name type="common">Springtail</name>
    <dbReference type="NCBI Taxonomy" id="158441"/>
    <lineage>
        <taxon>Eukaryota</taxon>
        <taxon>Metazoa</taxon>
        <taxon>Ecdysozoa</taxon>
        <taxon>Arthropoda</taxon>
        <taxon>Hexapoda</taxon>
        <taxon>Collembola</taxon>
        <taxon>Entomobryomorpha</taxon>
        <taxon>Isotomoidea</taxon>
        <taxon>Isotomidae</taxon>
        <taxon>Proisotominae</taxon>
        <taxon>Folsomia</taxon>
    </lineage>
</organism>
<comment type="subcellular location">
    <subcellularLocation>
        <location evidence="1">Endoplasmic reticulum membrane</location>
        <topology evidence="1">Single-pass membrane protein</topology>
    </subcellularLocation>
</comment>
<feature type="domain" description="ALG11 mannosyltransferase N-terminal" evidence="16">
    <location>
        <begin position="39"/>
        <end position="247"/>
    </location>
</feature>
<dbReference type="Pfam" id="PF00534">
    <property type="entry name" value="Glycos_transf_1"/>
    <property type="match status" value="1"/>
</dbReference>
<comment type="caution">
    <text evidence="17">The sequence shown here is derived from an EMBL/GenBank/DDBJ whole genome shotgun (WGS) entry which is preliminary data.</text>
</comment>
<dbReference type="OMA" id="ARLYGWV"/>
<evidence type="ECO:0000256" key="5">
    <source>
        <dbReference type="ARBA" id="ARBA00022018"/>
    </source>
</evidence>
<evidence type="ECO:0000256" key="10">
    <source>
        <dbReference type="ARBA" id="ARBA00022989"/>
    </source>
</evidence>
<evidence type="ECO:0000256" key="1">
    <source>
        <dbReference type="ARBA" id="ARBA00004389"/>
    </source>
</evidence>
<dbReference type="InterPro" id="IPR001296">
    <property type="entry name" value="Glyco_trans_1"/>
</dbReference>
<accession>A0A226EV28</accession>
<dbReference type="InterPro" id="IPR038013">
    <property type="entry name" value="ALG11"/>
</dbReference>
<feature type="domain" description="Glycosyl transferase family 1" evidence="15">
    <location>
        <begin position="270"/>
        <end position="450"/>
    </location>
</feature>
<comment type="pathway">
    <text evidence="2 14">Protein modification; protein glycosylation.</text>
</comment>
<comment type="catalytic activity">
    <reaction evidence="12 14">
        <text>an alpha-D-Man-(1-&gt;3)-[alpha-D-Man-(1-&gt;6)]-beta-D-Man-(1-&gt;4)-beta-D-GlcNAc-(1-&gt;4)-alpha-D-GlcNAc-diphospho-di-trans,poly-cis-dolichol + 2 GDP-alpha-D-mannose = an alpha-D-Man-(1-&gt;2)-alpha-D-Man-(1-&gt;2)-alpha-D-Man-(1-&gt;3)-[alpha-D-Man-(1-&gt;6)]-beta-D-Man-(1-&gt;4)-beta-D-GlcNAc-(1-&gt;4)-alpha-D-GlcNAc-diphospho-di-trans,poly-cis-dolichol + 2 GDP + 2 H(+)</text>
        <dbReference type="Rhea" id="RHEA:29523"/>
        <dbReference type="Rhea" id="RHEA-COMP:19515"/>
        <dbReference type="Rhea" id="RHEA-COMP:19516"/>
        <dbReference type="ChEBI" id="CHEBI:15378"/>
        <dbReference type="ChEBI" id="CHEBI:57527"/>
        <dbReference type="ChEBI" id="CHEBI:58189"/>
        <dbReference type="ChEBI" id="CHEBI:132511"/>
        <dbReference type="ChEBI" id="CHEBI:132515"/>
        <dbReference type="EC" id="2.4.1.131"/>
    </reaction>
    <physiologicalReaction direction="left-to-right" evidence="12 14">
        <dbReference type="Rhea" id="RHEA:29524"/>
    </physiologicalReaction>
</comment>
<evidence type="ECO:0000256" key="13">
    <source>
        <dbReference type="ARBA" id="ARBA00045128"/>
    </source>
</evidence>
<feature type="transmembrane region" description="Helical" evidence="14">
    <location>
        <begin position="6"/>
        <end position="30"/>
    </location>
</feature>
<dbReference type="InterPro" id="IPR031814">
    <property type="entry name" value="ALG11_N"/>
</dbReference>
<dbReference type="CDD" id="cd03806">
    <property type="entry name" value="GT4_ALG11-like"/>
    <property type="match status" value="1"/>
</dbReference>
<dbReference type="Proteomes" id="UP000198287">
    <property type="component" value="Unassembled WGS sequence"/>
</dbReference>
<dbReference type="Pfam" id="PF15924">
    <property type="entry name" value="ALG11_N"/>
    <property type="match status" value="1"/>
</dbReference>
<evidence type="ECO:0000256" key="7">
    <source>
        <dbReference type="ARBA" id="ARBA00022679"/>
    </source>
</evidence>
<evidence type="ECO:0000256" key="9">
    <source>
        <dbReference type="ARBA" id="ARBA00022824"/>
    </source>
</evidence>